<comment type="pathway">
    <text evidence="5 19">Cofactor biosynthesis; riboflavin biosynthesis; 2-hydroxy-3-oxobutyl phosphate from D-ribulose 5-phosphate: step 1/1.</text>
</comment>
<reference evidence="23" key="1">
    <citation type="submission" date="2016-10" db="EMBL/GenBank/DDBJ databases">
        <authorList>
            <person name="Varghese N."/>
        </authorList>
    </citation>
    <scope>NUCLEOTIDE SEQUENCE [LARGE SCALE GENOMIC DNA]</scope>
    <source>
        <strain evidence="23">DSM 44719</strain>
    </source>
</reference>
<dbReference type="HAMAP" id="MF_00179">
    <property type="entry name" value="RibA"/>
    <property type="match status" value="1"/>
</dbReference>
<dbReference type="GO" id="GO:0008686">
    <property type="term" value="F:3,4-dihydroxy-2-butanone-4-phosphate synthase activity"/>
    <property type="evidence" value="ECO:0007669"/>
    <property type="project" value="UniProtKB-UniRule"/>
</dbReference>
<gene>
    <name evidence="19" type="primary">ribBA</name>
    <name evidence="22" type="ORF">SAMN04490220_0968</name>
</gene>
<feature type="binding site" evidence="19">
    <location>
        <begin position="66"/>
        <end position="67"/>
    </location>
    <ligand>
        <name>D-ribulose 5-phosphate</name>
        <dbReference type="ChEBI" id="CHEBI:58121"/>
    </ligand>
</feature>
<dbReference type="InterPro" id="IPR032677">
    <property type="entry name" value="GTP_cyclohydro_II"/>
</dbReference>
<protein>
    <recommendedName>
        <fullName evidence="19">Riboflavin biosynthesis protein RibBA</fullName>
    </recommendedName>
    <domain>
        <recommendedName>
            <fullName evidence="19">3,4-dihydroxy-2-butanone 4-phosphate synthase</fullName>
            <shortName evidence="19">DHBP synthase</shortName>
            <ecNumber evidence="19">4.1.99.12</ecNumber>
        </recommendedName>
    </domain>
    <domain>
        <recommendedName>
            <fullName evidence="19">GTP cyclohydrolase-2</fullName>
            <ecNumber evidence="19">3.5.4.25</ecNumber>
        </recommendedName>
        <alternativeName>
            <fullName evidence="19">GTP cyclohydrolase II</fullName>
        </alternativeName>
    </domain>
</protein>
<dbReference type="InterPro" id="IPR016299">
    <property type="entry name" value="Riboflavin_synth_RibBA"/>
</dbReference>
<keyword evidence="13 19" id="KW-0342">GTP-binding</keyword>
<keyword evidence="16 19" id="KW-0511">Multifunctional enzyme</keyword>
<dbReference type="CDD" id="cd00641">
    <property type="entry name" value="GTP_cyclohydro2"/>
    <property type="match status" value="1"/>
</dbReference>
<feature type="binding site" evidence="19">
    <location>
        <position position="182"/>
    </location>
    <ligand>
        <name>Mg(2+)</name>
        <dbReference type="ChEBI" id="CHEBI:18420"/>
        <label>2</label>
    </ligand>
</feature>
<evidence type="ECO:0000313" key="22">
    <source>
        <dbReference type="EMBL" id="SEB46866.1"/>
    </source>
</evidence>
<dbReference type="PANTHER" id="PTHR21327">
    <property type="entry name" value="GTP CYCLOHYDROLASE II-RELATED"/>
    <property type="match status" value="1"/>
</dbReference>
<evidence type="ECO:0000256" key="11">
    <source>
        <dbReference type="ARBA" id="ARBA00022833"/>
    </source>
</evidence>
<dbReference type="NCBIfam" id="TIGR00505">
    <property type="entry name" value="ribA"/>
    <property type="match status" value="1"/>
</dbReference>
<organism evidence="22 23">
    <name type="scientific">Rhodococcus jostii</name>
    <dbReference type="NCBI Taxonomy" id="132919"/>
    <lineage>
        <taxon>Bacteria</taxon>
        <taxon>Bacillati</taxon>
        <taxon>Actinomycetota</taxon>
        <taxon>Actinomycetes</taxon>
        <taxon>Mycobacteriales</taxon>
        <taxon>Nocardiaceae</taxon>
        <taxon>Rhodococcus</taxon>
    </lineage>
</organism>
<sequence>MTESHPATRHLAANMGLDGPTEDQRSALGDRGLLDPDEARSYRAVETALSELRGGRMVLVVDDADRENEGDLIMAAELATPGTIAFMIRHTSGLLCVGIPNARADELRLPLMVTDSDDPRGTAFTVSVDLKACTTTGVSAADRTLTIRALVDPATQPEHFSRPGHVFPLRAREGGVLRRAGHTESAVDLCRIAGLQPVGVLSEVTNDDGTMARRPELAQFALEHGLATIEVADIVRYRLRTETLVRREAQGRVPSDHGEFTAITYRSLNDDGEHVALVLGDVDQSKSSADSGPVPVRVHSECLTGDVFDSLRCDCGEQLSLAMNKIREAGRGVVVYLRGHEGRGIGLSHKLRAYNLQDAGLDTVDANLAQGLPVDSRHYGIGAQILRDIGVRTIRLMTNNPAKYRGLTGYGVHIAAREPLVVAPNPENISYLTTKRTRLDHQLGGEFPVEDEVGSPAPLHDGNYAL</sequence>
<keyword evidence="11 19" id="KW-0862">Zinc</keyword>
<evidence type="ECO:0000256" key="18">
    <source>
        <dbReference type="ARBA" id="ARBA00049295"/>
    </source>
</evidence>
<evidence type="ECO:0000259" key="21">
    <source>
        <dbReference type="Pfam" id="PF00925"/>
    </source>
</evidence>
<evidence type="ECO:0000256" key="3">
    <source>
        <dbReference type="ARBA" id="ARBA00002284"/>
    </source>
</evidence>
<dbReference type="GO" id="GO:0005829">
    <property type="term" value="C:cytosol"/>
    <property type="evidence" value="ECO:0007669"/>
    <property type="project" value="TreeGrafter"/>
</dbReference>
<feature type="binding site" evidence="19">
    <location>
        <position position="318"/>
    </location>
    <ligand>
        <name>GTP</name>
        <dbReference type="ChEBI" id="CHEBI:37565"/>
    </ligand>
</feature>
<dbReference type="GO" id="GO:0000287">
    <property type="term" value="F:magnesium ion binding"/>
    <property type="evidence" value="ECO:0007669"/>
    <property type="project" value="UniProtKB-UniRule"/>
</dbReference>
<accession>A0A1H4JLU8</accession>
<evidence type="ECO:0000256" key="16">
    <source>
        <dbReference type="ARBA" id="ARBA00023268"/>
    </source>
</evidence>
<dbReference type="Pfam" id="PF00926">
    <property type="entry name" value="DHBP_synthase"/>
    <property type="match status" value="1"/>
</dbReference>
<dbReference type="FunFam" id="3.40.50.10990:FF:000001">
    <property type="entry name" value="Riboflavin biosynthesis protein RibBA"/>
    <property type="match status" value="1"/>
</dbReference>
<evidence type="ECO:0000256" key="10">
    <source>
        <dbReference type="ARBA" id="ARBA00022801"/>
    </source>
</evidence>
<comment type="cofactor">
    <cofactor evidence="2">
        <name>Mn(2+)</name>
        <dbReference type="ChEBI" id="CHEBI:29035"/>
    </cofactor>
</comment>
<dbReference type="PANTHER" id="PTHR21327:SF18">
    <property type="entry name" value="3,4-DIHYDROXY-2-BUTANONE 4-PHOSPHATE SYNTHASE"/>
    <property type="match status" value="1"/>
</dbReference>
<feature type="region of interest" description="DHBP synthase" evidence="19">
    <location>
        <begin position="1"/>
        <end position="240"/>
    </location>
</feature>
<feature type="binding site" evidence="19">
    <location>
        <position position="313"/>
    </location>
    <ligand>
        <name>Zn(2+)</name>
        <dbReference type="ChEBI" id="CHEBI:29105"/>
        <note>catalytic</note>
    </ligand>
</feature>
<evidence type="ECO:0000256" key="6">
    <source>
        <dbReference type="ARBA" id="ARBA00005520"/>
    </source>
</evidence>
<evidence type="ECO:0000256" key="14">
    <source>
        <dbReference type="ARBA" id="ARBA00023211"/>
    </source>
</evidence>
<evidence type="ECO:0000256" key="15">
    <source>
        <dbReference type="ARBA" id="ARBA00023239"/>
    </source>
</evidence>
<keyword evidence="12 19" id="KW-0460">Magnesium</keyword>
<comment type="function">
    <text evidence="3 19">Catalyzes the conversion of D-ribulose 5-phosphate to formate and 3,4-dihydroxy-2-butanone 4-phosphate.</text>
</comment>
<dbReference type="GO" id="GO:0030145">
    <property type="term" value="F:manganese ion binding"/>
    <property type="evidence" value="ECO:0007669"/>
    <property type="project" value="UniProtKB-UniRule"/>
</dbReference>
<feature type="active site" description="Nucleophile; for GTP cyclohydrolase activity" evidence="19">
    <location>
        <position position="377"/>
    </location>
</feature>
<evidence type="ECO:0000256" key="8">
    <source>
        <dbReference type="ARBA" id="ARBA00022723"/>
    </source>
</evidence>
<feature type="region of interest" description="GTP cyclohydrolase II" evidence="19">
    <location>
        <begin position="241"/>
        <end position="466"/>
    </location>
</feature>
<feature type="binding site" evidence="19">
    <location>
        <begin position="179"/>
        <end position="183"/>
    </location>
    <ligand>
        <name>D-ribulose 5-phosphate</name>
        <dbReference type="ChEBI" id="CHEBI:58121"/>
    </ligand>
</feature>
<dbReference type="HAMAP" id="MF_01283">
    <property type="entry name" value="RibBA"/>
    <property type="match status" value="1"/>
</dbReference>
<evidence type="ECO:0000256" key="4">
    <source>
        <dbReference type="ARBA" id="ARBA00004853"/>
    </source>
</evidence>
<keyword evidence="7 19" id="KW-0686">Riboflavin biosynthesis</keyword>
<comment type="cofactor">
    <cofactor evidence="19">
        <name>Zn(2+)</name>
        <dbReference type="ChEBI" id="CHEBI:29105"/>
    </cofactor>
    <text evidence="19">Binds 1 zinc ion per subunit.</text>
</comment>
<dbReference type="Gene3D" id="3.90.870.10">
    <property type="entry name" value="DHBP synthase"/>
    <property type="match status" value="1"/>
</dbReference>
<dbReference type="GO" id="GO:0008270">
    <property type="term" value="F:zinc ion binding"/>
    <property type="evidence" value="ECO:0007669"/>
    <property type="project" value="UniProtKB-UniRule"/>
</dbReference>
<feature type="binding site" evidence="19">
    <location>
        <position position="398"/>
    </location>
    <ligand>
        <name>GTP</name>
        <dbReference type="ChEBI" id="CHEBI:37565"/>
    </ligand>
</feature>
<comment type="pathway">
    <text evidence="4 19">Cofactor biosynthesis; riboflavin biosynthesis; 5-amino-6-(D-ribitylamino)uracil from GTP: step 1/4.</text>
</comment>
<dbReference type="Gene3D" id="3.40.50.10990">
    <property type="entry name" value="GTP cyclohydrolase II"/>
    <property type="match status" value="1"/>
</dbReference>
<feature type="binding site" evidence="19">
    <location>
        <position position="302"/>
    </location>
    <ligand>
        <name>Zn(2+)</name>
        <dbReference type="ChEBI" id="CHEBI:29105"/>
        <note>catalytic</note>
    </ligand>
</feature>
<feature type="binding site" evidence="19">
    <location>
        <begin position="341"/>
        <end position="343"/>
    </location>
    <ligand>
        <name>GTP</name>
        <dbReference type="ChEBI" id="CHEBI:37565"/>
    </ligand>
</feature>
<dbReference type="SUPFAM" id="SSF55821">
    <property type="entry name" value="YrdC/RibB"/>
    <property type="match status" value="1"/>
</dbReference>
<dbReference type="Proteomes" id="UP000183407">
    <property type="component" value="Unassembled WGS sequence"/>
</dbReference>
<feature type="region of interest" description="Disordered" evidence="20">
    <location>
        <begin position="1"/>
        <end position="33"/>
    </location>
</feature>
<comment type="similarity">
    <text evidence="19">In the C-terminal section; belongs to the GTP cyclohydrolase II family.</text>
</comment>
<feature type="binding site" evidence="19">
    <location>
        <position position="363"/>
    </location>
    <ligand>
        <name>GTP</name>
        <dbReference type="ChEBI" id="CHEBI:37565"/>
    </ligand>
</feature>
<comment type="function">
    <text evidence="17 19">Catalyzes the conversion of GTP to 2,5-diamino-6-ribosylamino-4(3H)-pyrimidinone 5'-phosphate (DARP), formate and pyrophosphate.</text>
</comment>
<dbReference type="UniPathway" id="UPA00275">
    <property type="reaction ID" value="UER00399"/>
</dbReference>
<dbReference type="EC" id="4.1.99.12" evidence="19"/>
<dbReference type="GO" id="GO:0003935">
    <property type="term" value="F:GTP cyclohydrolase II activity"/>
    <property type="evidence" value="ECO:0007669"/>
    <property type="project" value="UniProtKB-UniRule"/>
</dbReference>
<dbReference type="InterPro" id="IPR036144">
    <property type="entry name" value="RibA-like_sf"/>
</dbReference>
<feature type="site" description="Essential for DHBP synthase activity" evidence="19">
    <location>
        <position position="165"/>
    </location>
</feature>
<feature type="active site" description="Proton acceptor; for GTP cyclohydrolase activity" evidence="19">
    <location>
        <position position="375"/>
    </location>
</feature>
<name>A0A1H4JLU8_RHOJO</name>
<evidence type="ECO:0000256" key="20">
    <source>
        <dbReference type="SAM" id="MobiDB-lite"/>
    </source>
</evidence>
<dbReference type="SUPFAM" id="SSF142695">
    <property type="entry name" value="RibA-like"/>
    <property type="match status" value="1"/>
</dbReference>
<dbReference type="InterPro" id="IPR000926">
    <property type="entry name" value="RibA"/>
</dbReference>
<dbReference type="AlphaFoldDB" id="A0A1H4JLU8"/>
<dbReference type="Pfam" id="PF00925">
    <property type="entry name" value="GTP_cyclohydro2"/>
    <property type="match status" value="1"/>
</dbReference>
<feature type="binding site" evidence="19">
    <location>
        <position position="315"/>
    </location>
    <ligand>
        <name>Zn(2+)</name>
        <dbReference type="ChEBI" id="CHEBI:29105"/>
        <note>catalytic</note>
    </ligand>
</feature>
<feature type="site" description="Essential for DHBP synthase activity" evidence="19">
    <location>
        <position position="203"/>
    </location>
</feature>
<dbReference type="NCBIfam" id="NF001591">
    <property type="entry name" value="PRK00393.1"/>
    <property type="match status" value="1"/>
</dbReference>
<feature type="domain" description="GTP cyclohydrolase II" evidence="21">
    <location>
        <begin position="247"/>
        <end position="418"/>
    </location>
</feature>
<keyword evidence="10 19" id="KW-0378">Hydrolase</keyword>
<feature type="binding site" evidence="19">
    <location>
        <position position="67"/>
    </location>
    <ligand>
        <name>Mg(2+)</name>
        <dbReference type="ChEBI" id="CHEBI:18420"/>
        <label>1</label>
    </ligand>
</feature>
<proteinExistence type="inferred from homology"/>
<feature type="binding site" evidence="19">
    <location>
        <position position="71"/>
    </location>
    <ligand>
        <name>D-ribulose 5-phosphate</name>
        <dbReference type="ChEBI" id="CHEBI:58121"/>
    </ligand>
</feature>
<dbReference type="GO" id="GO:0009231">
    <property type="term" value="P:riboflavin biosynthetic process"/>
    <property type="evidence" value="ECO:0007669"/>
    <property type="project" value="UniProtKB-UniRule"/>
</dbReference>
<feature type="binding site" evidence="19">
    <location>
        <position position="67"/>
    </location>
    <ligand>
        <name>Mg(2+)</name>
        <dbReference type="ChEBI" id="CHEBI:18420"/>
        <label>2</label>
    </ligand>
</feature>
<evidence type="ECO:0000256" key="17">
    <source>
        <dbReference type="ARBA" id="ARBA00043932"/>
    </source>
</evidence>
<dbReference type="InterPro" id="IPR017945">
    <property type="entry name" value="DHBP_synth_RibB-like_a/b_dom"/>
</dbReference>
<evidence type="ECO:0000256" key="13">
    <source>
        <dbReference type="ARBA" id="ARBA00023134"/>
    </source>
</evidence>
<dbReference type="PIRSF" id="PIRSF001259">
    <property type="entry name" value="RibA"/>
    <property type="match status" value="1"/>
</dbReference>
<dbReference type="RefSeq" id="WP_255284901.1">
    <property type="nucleotide sequence ID" value="NZ_FNTL01000003.1"/>
</dbReference>
<keyword evidence="9 19" id="KW-0547">Nucleotide-binding</keyword>
<evidence type="ECO:0000256" key="7">
    <source>
        <dbReference type="ARBA" id="ARBA00022619"/>
    </source>
</evidence>
<comment type="catalytic activity">
    <reaction evidence="1 19">
        <text>D-ribulose 5-phosphate = (2S)-2-hydroxy-3-oxobutyl phosphate + formate + H(+)</text>
        <dbReference type="Rhea" id="RHEA:18457"/>
        <dbReference type="ChEBI" id="CHEBI:15378"/>
        <dbReference type="ChEBI" id="CHEBI:15740"/>
        <dbReference type="ChEBI" id="CHEBI:58121"/>
        <dbReference type="ChEBI" id="CHEBI:58830"/>
        <dbReference type="EC" id="4.1.99.12"/>
    </reaction>
</comment>
<evidence type="ECO:0000256" key="12">
    <source>
        <dbReference type="ARBA" id="ARBA00022842"/>
    </source>
</evidence>
<feature type="binding site" evidence="19">
    <location>
        <position position="203"/>
    </location>
    <ligand>
        <name>D-ribulose 5-phosphate</name>
        <dbReference type="ChEBI" id="CHEBI:58121"/>
    </ligand>
</feature>
<dbReference type="EC" id="3.5.4.25" evidence="19"/>
<evidence type="ECO:0000313" key="23">
    <source>
        <dbReference type="Proteomes" id="UP000183407"/>
    </source>
</evidence>
<keyword evidence="14 19" id="KW-0464">Manganese</keyword>
<comment type="similarity">
    <text evidence="6 19">In the N-terminal section; belongs to the DHBP synthase family.</text>
</comment>
<dbReference type="FunFam" id="3.90.870.10:FF:000001">
    <property type="entry name" value="Riboflavin biosynthesis protein RibBA"/>
    <property type="match status" value="1"/>
</dbReference>
<dbReference type="NCBIfam" id="TIGR00506">
    <property type="entry name" value="ribB"/>
    <property type="match status" value="1"/>
</dbReference>
<evidence type="ECO:0000256" key="2">
    <source>
        <dbReference type="ARBA" id="ARBA00001936"/>
    </source>
</evidence>
<evidence type="ECO:0000256" key="9">
    <source>
        <dbReference type="ARBA" id="ARBA00022741"/>
    </source>
</evidence>
<feature type="region of interest" description="Disordered" evidence="20">
    <location>
        <begin position="447"/>
        <end position="466"/>
    </location>
</feature>
<evidence type="ECO:0000256" key="19">
    <source>
        <dbReference type="HAMAP-Rule" id="MF_01283"/>
    </source>
</evidence>
<feature type="binding site" evidence="19">
    <location>
        <begin position="297"/>
        <end position="301"/>
    </location>
    <ligand>
        <name>GTP</name>
        <dbReference type="ChEBI" id="CHEBI:37565"/>
    </ligand>
</feature>
<dbReference type="NCBIfam" id="NF006803">
    <property type="entry name" value="PRK09311.1"/>
    <property type="match status" value="1"/>
</dbReference>
<dbReference type="InterPro" id="IPR000422">
    <property type="entry name" value="DHBP_synthase_RibB"/>
</dbReference>
<dbReference type="GO" id="GO:0005525">
    <property type="term" value="F:GTP binding"/>
    <property type="evidence" value="ECO:0007669"/>
    <property type="project" value="UniProtKB-KW"/>
</dbReference>
<dbReference type="HAMAP" id="MF_00180">
    <property type="entry name" value="RibB"/>
    <property type="match status" value="1"/>
</dbReference>
<evidence type="ECO:0000256" key="5">
    <source>
        <dbReference type="ARBA" id="ARBA00004904"/>
    </source>
</evidence>
<comment type="cofactor">
    <cofactor evidence="19">
        <name>Mg(2+)</name>
        <dbReference type="ChEBI" id="CHEBI:18420"/>
    </cofactor>
    <cofactor evidence="19">
        <name>Mn(2+)</name>
        <dbReference type="ChEBI" id="CHEBI:29035"/>
    </cofactor>
    <text evidence="19">Binds 2 divalent metal cations per subunit. Magnesium or manganese.</text>
</comment>
<evidence type="ECO:0000256" key="1">
    <source>
        <dbReference type="ARBA" id="ARBA00000141"/>
    </source>
</evidence>
<keyword evidence="15 19" id="KW-0456">Lyase</keyword>
<dbReference type="EMBL" id="FNTL01000003">
    <property type="protein sequence ID" value="SEB46866.1"/>
    <property type="molecule type" value="Genomic_DNA"/>
</dbReference>
<feature type="binding site" evidence="19">
    <location>
        <position position="403"/>
    </location>
    <ligand>
        <name>GTP</name>
        <dbReference type="ChEBI" id="CHEBI:37565"/>
    </ligand>
</feature>
<keyword evidence="8 19" id="KW-0479">Metal-binding</keyword>
<comment type="catalytic activity">
    <reaction evidence="18 19">
        <text>GTP + 4 H2O = 2,5-diamino-6-hydroxy-4-(5-phosphoribosylamino)-pyrimidine + formate + 2 phosphate + 3 H(+)</text>
        <dbReference type="Rhea" id="RHEA:23704"/>
        <dbReference type="ChEBI" id="CHEBI:15377"/>
        <dbReference type="ChEBI" id="CHEBI:15378"/>
        <dbReference type="ChEBI" id="CHEBI:15740"/>
        <dbReference type="ChEBI" id="CHEBI:37565"/>
        <dbReference type="ChEBI" id="CHEBI:43474"/>
        <dbReference type="ChEBI" id="CHEBI:58614"/>
        <dbReference type="EC" id="3.5.4.25"/>
    </reaction>
</comment>